<dbReference type="InterPro" id="IPR011333">
    <property type="entry name" value="SKP1/BTB/POZ_sf"/>
</dbReference>
<keyword evidence="2" id="KW-0677">Repeat</keyword>
<feature type="compositionally biased region" description="Acidic residues" evidence="3">
    <location>
        <begin position="10"/>
        <end position="46"/>
    </location>
</feature>
<evidence type="ECO:0000256" key="2">
    <source>
        <dbReference type="ARBA" id="ARBA00022737"/>
    </source>
</evidence>
<dbReference type="CDD" id="cd18186">
    <property type="entry name" value="BTB_POZ_ZBTB_KLHL-like"/>
    <property type="match status" value="2"/>
</dbReference>
<dbReference type="Gene3D" id="2.120.10.80">
    <property type="entry name" value="Kelch-type beta propeller"/>
    <property type="match status" value="1"/>
</dbReference>
<sequence length="979" mass="110829">MSYYLNQLEGSDDDEYYSEEEEEEFDDDDEIIHDQEEEVDEEEDSEERAAAIEQQKASLSIQTLSNKKQQNKQKNKIAKTNTSKKKDQQQESVVMSMTEEELEYYQNLKLYGISGPKNMNKKENQVIEEIKFKLDVLQSSKMFFESVRPTSLTIISGNPKYEEQKRYIMAHQYEARKGKHYNNDDAMIEGEVVAPKFLFQDVSSSKIGEYVRNLMNRVDHLSTLSHDERSLFIYGGRTGTLLHDDLIRYDFMTGKMVVFKNLGFVSHCDGTRVQVPCPSISNSEMVSCGGRVYIFGATYGFPNSLDSVLTRAHFGYFWGNRPNTAWTNNELVILCMDGVIGFNSGLLGVDIPRVNTTALTERSHPVRSATSDIPPARSHFSMVKMVKGSNLVEAIIFGGKKNTVLDDMYTFTFSDRGQTYEVKQIKKPPPSKKDGLVTWPCARYGHTACLVSNLMFVYGGCNVKGKLLNDLYMFDISTQKWTEIICDSMLPPPLFKSQSFAVNNQSIYIYGGQSTQENSNIPPTISSSLFRFDITDKKWNIIEIITEEADDIQNNKAVPCVGHQTQIVHGKLLRIGGLANNVGDPFVKLLNLNDPGRPIPLCSYLSSKRADGFLCDVVFRVRDVLGQEIDSLSYVLAHKAILKARCSSLHKMILASTETMSTTKLSGTFNDEMSEITLVDIEQVDTAVFEQYLNFLYSGSLDLKSLNEVNSFLEFAKTISPDNHYPAIVKICTAEEQKDLEVTKLVLSQIHKDFSTLINDHSYSDLIVVLDQGDAVAQHVGGPTEEIFEEEPFEIPETSFETNDATAELEHEIMSPLTRNTVPTGGIAVHRLIMSRSPFFSRMFVTSGMMESKERVVHLTDYSTEVMLEVLSYLYTDTIRLSPRNCLGILVYCIMLDLVDMASVCRRMVVSLLEDSIVWSVIDIAMLYNDKTLESECEHYILNNFEKLRGAAGFLNLPELTRIKIKQLYEKKAEKKSKK</sequence>
<feature type="compositionally biased region" description="Polar residues" evidence="3">
    <location>
        <begin position="55"/>
        <end position="65"/>
    </location>
</feature>
<dbReference type="InterPro" id="IPR000210">
    <property type="entry name" value="BTB/POZ_dom"/>
</dbReference>
<dbReference type="OrthoDB" id="10250130at2759"/>
<dbReference type="AlphaFoldDB" id="D2VLP0"/>
<evidence type="ECO:0000313" key="6">
    <source>
        <dbReference type="Proteomes" id="UP000006671"/>
    </source>
</evidence>
<feature type="region of interest" description="Disordered" evidence="3">
    <location>
        <begin position="1"/>
        <end position="91"/>
    </location>
</feature>
<evidence type="ECO:0000313" key="5">
    <source>
        <dbReference type="EMBL" id="EFC42092.1"/>
    </source>
</evidence>
<evidence type="ECO:0000259" key="4">
    <source>
        <dbReference type="PROSITE" id="PS50097"/>
    </source>
</evidence>
<dbReference type="Gene3D" id="3.30.710.10">
    <property type="entry name" value="Potassium Channel Kv1.1, Chain A"/>
    <property type="match status" value="2"/>
</dbReference>
<dbReference type="VEuPathDB" id="AmoebaDB:NAEGRDRAFT_50587"/>
<dbReference type="SUPFAM" id="SSF117281">
    <property type="entry name" value="Kelch motif"/>
    <property type="match status" value="1"/>
</dbReference>
<protein>
    <submittedName>
        <fullName evidence="5">Predicted protein</fullName>
    </submittedName>
</protein>
<keyword evidence="1" id="KW-0880">Kelch repeat</keyword>
<dbReference type="CDD" id="cd14733">
    <property type="entry name" value="BACK"/>
    <property type="match status" value="1"/>
</dbReference>
<evidence type="ECO:0000256" key="3">
    <source>
        <dbReference type="SAM" id="MobiDB-lite"/>
    </source>
</evidence>
<dbReference type="GeneID" id="8851667"/>
<dbReference type="SMART" id="SM00225">
    <property type="entry name" value="BTB"/>
    <property type="match status" value="2"/>
</dbReference>
<feature type="domain" description="BTB" evidence="4">
    <location>
        <begin position="803"/>
        <end position="883"/>
    </location>
</feature>
<gene>
    <name evidence="5" type="ORF">NAEGRDRAFT_50587</name>
</gene>
<dbReference type="PANTHER" id="PTHR24412:SF489">
    <property type="entry name" value="RING FINGER DOMAIN AND KELCH REPEAT-CONTAINING PROTEIN DDB_G0271372"/>
    <property type="match status" value="1"/>
</dbReference>
<dbReference type="OMA" id="ESECEHY"/>
<reference evidence="5 6" key="1">
    <citation type="journal article" date="2010" name="Cell">
        <title>The genome of Naegleria gruberi illuminates early eukaryotic versatility.</title>
        <authorList>
            <person name="Fritz-Laylin L.K."/>
            <person name="Prochnik S.E."/>
            <person name="Ginger M.L."/>
            <person name="Dacks J.B."/>
            <person name="Carpenter M.L."/>
            <person name="Field M.C."/>
            <person name="Kuo A."/>
            <person name="Paredez A."/>
            <person name="Chapman J."/>
            <person name="Pham J."/>
            <person name="Shu S."/>
            <person name="Neupane R."/>
            <person name="Cipriano M."/>
            <person name="Mancuso J."/>
            <person name="Tu H."/>
            <person name="Salamov A."/>
            <person name="Lindquist E."/>
            <person name="Shapiro H."/>
            <person name="Lucas S."/>
            <person name="Grigoriev I.V."/>
            <person name="Cande W.Z."/>
            <person name="Fulton C."/>
            <person name="Rokhsar D.S."/>
            <person name="Dawson S.C."/>
        </authorList>
    </citation>
    <scope>NUCLEOTIDE SEQUENCE [LARGE SCALE GENOMIC DNA]</scope>
    <source>
        <strain evidence="5 6">NEG-M</strain>
    </source>
</reference>
<dbReference type="Pfam" id="PF24681">
    <property type="entry name" value="Kelch_KLHDC2_KLHL20_DRC7"/>
    <property type="match status" value="1"/>
</dbReference>
<dbReference type="SUPFAM" id="SSF50965">
    <property type="entry name" value="Galactose oxidase, central domain"/>
    <property type="match status" value="1"/>
</dbReference>
<evidence type="ECO:0000256" key="1">
    <source>
        <dbReference type="ARBA" id="ARBA00022441"/>
    </source>
</evidence>
<dbReference type="Pfam" id="PF00651">
    <property type="entry name" value="BTB"/>
    <property type="match status" value="2"/>
</dbReference>
<dbReference type="InterPro" id="IPR011043">
    <property type="entry name" value="Gal_Oxase/kelch_b-propeller"/>
</dbReference>
<dbReference type="PANTHER" id="PTHR24412">
    <property type="entry name" value="KELCH PROTEIN"/>
    <property type="match status" value="1"/>
</dbReference>
<proteinExistence type="predicted"/>
<dbReference type="KEGG" id="ngr:NAEGRDRAFT_50587"/>
<name>D2VLP0_NAEGR</name>
<dbReference type="PROSITE" id="PS50097">
    <property type="entry name" value="BTB"/>
    <property type="match status" value="2"/>
</dbReference>
<feature type="domain" description="BTB" evidence="4">
    <location>
        <begin position="615"/>
        <end position="705"/>
    </location>
</feature>
<dbReference type="RefSeq" id="XP_002674836.1">
    <property type="nucleotide sequence ID" value="XM_002674790.1"/>
</dbReference>
<accession>D2VLP0</accession>
<dbReference type="EMBL" id="GG738881">
    <property type="protein sequence ID" value="EFC42092.1"/>
    <property type="molecule type" value="Genomic_DNA"/>
</dbReference>
<dbReference type="InterPro" id="IPR015915">
    <property type="entry name" value="Kelch-typ_b-propeller"/>
</dbReference>
<organism evidence="6">
    <name type="scientific">Naegleria gruberi</name>
    <name type="common">Amoeba</name>
    <dbReference type="NCBI Taxonomy" id="5762"/>
    <lineage>
        <taxon>Eukaryota</taxon>
        <taxon>Discoba</taxon>
        <taxon>Heterolobosea</taxon>
        <taxon>Tetramitia</taxon>
        <taxon>Eutetramitia</taxon>
        <taxon>Vahlkampfiidae</taxon>
        <taxon>Naegleria</taxon>
    </lineage>
</organism>
<dbReference type="SUPFAM" id="SSF54695">
    <property type="entry name" value="POZ domain"/>
    <property type="match status" value="2"/>
</dbReference>
<dbReference type="InParanoid" id="D2VLP0"/>
<keyword evidence="6" id="KW-1185">Reference proteome</keyword>
<dbReference type="Proteomes" id="UP000006671">
    <property type="component" value="Unassembled WGS sequence"/>
</dbReference>